<sequence length="823" mass="87663">MSVFRRERPPRPPVSRLVRSGGARLGHFALVGALLTGLFASTSTADGQIRKPVLNVADVVRPGAEMPLYLAVSINGRATGQIAHFFLHTASNRLSASRRTLRSLGLRLPLLLEGEVYLDQLPGIRAHYDADAQSLALTATDKALAPVVISAAPHYALPTPDRSVGAVLNYSLSAGFSWGKTIGNPGLTDVTGALNGWVYSPVGTLRSSGYIQSGALHPNGGHFTRLDTAYQFDLPKPAVSVTVGDFFTTALSWGRSIRMGGIQIRRDFALNENLLPQQLFAFSGAAAVPSTVDVFIANNRAFSTQVAPGPFELEDIAFPSGTGSAVIQVHGANRKVTSHRVSFFAARDLIKRGLLDFAFEAGHPREGYGIESNVYAGKLAYSTTLRYGLTDRITLQGHLEGEPGLHMFGLGLTATPFNLAETTFVMGASRYQGRTSSFAYGTLRTIVHGATVNMSILHSQNGFADLAYATGVDYLGTAAVAGSQSLLEFPRSQELIGVTFPAGREQRNVGVSLIHARRANSDDLIVAASYSRSLGWHDSSLDFYGSRDLNTRHSTLSLRVSIPLGDRSYSSVGVQQQDGAAIGPTAYVMRPISERVGDYGYSAQVERWAGGTQVIGGARYRSRYGKLGVDFSHFGGNSYLRPSLDGSIVLAGGRLAAGNTIHDSFALVDVGVAGVPIALQNRVVTQTGRFGMALVTGLTSNHPNRLSFNVKNLPEGATASATASTVVPASHSGMFVDLKADTRPSALVNLHDRTGQVLPLGAAVSLNGNSTPFSVGYDGETWLVGLKTQNSLRVTWPGGTCSASFAYHTRTTFQSDIDNIECH</sequence>
<accession>A0A1H3F0N8</accession>
<protein>
    <submittedName>
        <fullName evidence="2">Outer membrane usher protein</fullName>
    </submittedName>
</protein>
<dbReference type="InterPro" id="IPR000015">
    <property type="entry name" value="Fimb_usher"/>
</dbReference>
<dbReference type="Gene3D" id="2.60.40.2610">
    <property type="entry name" value="Outer membrane usher protein FimD, plug domain"/>
    <property type="match status" value="1"/>
</dbReference>
<organism evidence="2 3">
    <name type="scientific">Allgaiera indica</name>
    <dbReference type="NCBI Taxonomy" id="765699"/>
    <lineage>
        <taxon>Bacteria</taxon>
        <taxon>Pseudomonadati</taxon>
        <taxon>Pseudomonadota</taxon>
        <taxon>Alphaproteobacteria</taxon>
        <taxon>Rhodobacterales</taxon>
        <taxon>Paracoccaceae</taxon>
        <taxon>Allgaiera</taxon>
    </lineage>
</organism>
<dbReference type="InterPro" id="IPR025949">
    <property type="entry name" value="PapC-like_C"/>
</dbReference>
<dbReference type="Proteomes" id="UP000199541">
    <property type="component" value="Unassembled WGS sequence"/>
</dbReference>
<keyword evidence="3" id="KW-1185">Reference proteome</keyword>
<dbReference type="PANTHER" id="PTHR30451:SF5">
    <property type="entry name" value="SLR0019 PROTEIN"/>
    <property type="match status" value="1"/>
</dbReference>
<comment type="caution">
    <text evidence="2">The sequence shown here is derived from an EMBL/GenBank/DDBJ whole genome shotgun (WGS) entry which is preliminary data.</text>
</comment>
<feature type="domain" description="PapC-like C-terminal" evidence="1">
    <location>
        <begin position="747"/>
        <end position="807"/>
    </location>
</feature>
<dbReference type="Pfam" id="PF00577">
    <property type="entry name" value="Usher"/>
    <property type="match status" value="1"/>
</dbReference>
<name>A0A1H3F0N8_9RHOB</name>
<evidence type="ECO:0000313" key="3">
    <source>
        <dbReference type="Proteomes" id="UP000199541"/>
    </source>
</evidence>
<dbReference type="PANTHER" id="PTHR30451">
    <property type="entry name" value="OUTER MEMBRANE USHER PROTEIN"/>
    <property type="match status" value="1"/>
</dbReference>
<dbReference type="InterPro" id="IPR042186">
    <property type="entry name" value="FimD_plug_dom"/>
</dbReference>
<gene>
    <name evidence="2" type="ORF">SAMN05444006_13330</name>
</gene>
<reference evidence="2 3" key="1">
    <citation type="submission" date="2016-10" db="EMBL/GenBank/DDBJ databases">
        <authorList>
            <person name="Varghese N."/>
            <person name="Submissions S."/>
        </authorList>
    </citation>
    <scope>NUCLEOTIDE SEQUENCE [LARGE SCALE GENOMIC DNA]</scope>
    <source>
        <strain evidence="2 3">DSM 24802</strain>
    </source>
</reference>
<dbReference type="Pfam" id="PF13953">
    <property type="entry name" value="PapC_C"/>
    <property type="match status" value="1"/>
</dbReference>
<dbReference type="EMBL" id="FNOB01000033">
    <property type="protein sequence ID" value="SDX84571.1"/>
    <property type="molecule type" value="Genomic_DNA"/>
</dbReference>
<proteinExistence type="predicted"/>
<dbReference type="Gene3D" id="2.60.40.2070">
    <property type="match status" value="1"/>
</dbReference>
<dbReference type="Gene3D" id="2.60.40.3110">
    <property type="match status" value="1"/>
</dbReference>
<evidence type="ECO:0000259" key="1">
    <source>
        <dbReference type="Pfam" id="PF13953"/>
    </source>
</evidence>
<dbReference type="InterPro" id="IPR043142">
    <property type="entry name" value="PapC-like_C_sf"/>
</dbReference>
<evidence type="ECO:0000313" key="2">
    <source>
        <dbReference type="EMBL" id="SDX84571.1"/>
    </source>
</evidence>